<name>A0ABP7YK99_9SPHI</name>
<organism evidence="1 2">
    <name type="scientific">Sphingobacterium kyonggiense</name>
    <dbReference type="NCBI Taxonomy" id="714075"/>
    <lineage>
        <taxon>Bacteria</taxon>
        <taxon>Pseudomonadati</taxon>
        <taxon>Bacteroidota</taxon>
        <taxon>Sphingobacteriia</taxon>
        <taxon>Sphingobacteriales</taxon>
        <taxon>Sphingobacteriaceae</taxon>
        <taxon>Sphingobacterium</taxon>
    </lineage>
</organism>
<sequence>MPDKTCNECQKIIRGRSDKRFCDDNCRNAYNNRKNSSQDNVLRMINRKLRRNRNILQEYLGEEKMIKVNKFKLLTEGFTLDFHTHTILTNKGQTYFFCYEYGFLEIENGLLLIVKNNKNLKQQKVLNANT</sequence>
<evidence type="ECO:0008006" key="3">
    <source>
        <dbReference type="Google" id="ProtNLM"/>
    </source>
</evidence>
<dbReference type="EMBL" id="BAAAZI010000006">
    <property type="protein sequence ID" value="GAA4136939.1"/>
    <property type="molecule type" value="Genomic_DNA"/>
</dbReference>
<accession>A0ABP7YK99</accession>
<gene>
    <name evidence="1" type="ORF">GCM10022216_12550</name>
</gene>
<evidence type="ECO:0000313" key="2">
    <source>
        <dbReference type="Proteomes" id="UP001500101"/>
    </source>
</evidence>
<protein>
    <recommendedName>
        <fullName evidence="3">DUF2116 family Zn-ribbon domain-containing protein</fullName>
    </recommendedName>
</protein>
<evidence type="ECO:0000313" key="1">
    <source>
        <dbReference type="EMBL" id="GAA4136939.1"/>
    </source>
</evidence>
<comment type="caution">
    <text evidence="1">The sequence shown here is derived from an EMBL/GenBank/DDBJ whole genome shotgun (WGS) entry which is preliminary data.</text>
</comment>
<reference evidence="2" key="1">
    <citation type="journal article" date="2019" name="Int. J. Syst. Evol. Microbiol.">
        <title>The Global Catalogue of Microorganisms (GCM) 10K type strain sequencing project: providing services to taxonomists for standard genome sequencing and annotation.</title>
        <authorList>
            <consortium name="The Broad Institute Genomics Platform"/>
            <consortium name="The Broad Institute Genome Sequencing Center for Infectious Disease"/>
            <person name="Wu L."/>
            <person name="Ma J."/>
        </authorList>
    </citation>
    <scope>NUCLEOTIDE SEQUENCE [LARGE SCALE GENOMIC DNA]</scope>
    <source>
        <strain evidence="2">JCM 16704</strain>
    </source>
</reference>
<dbReference type="Proteomes" id="UP001500101">
    <property type="component" value="Unassembled WGS sequence"/>
</dbReference>
<keyword evidence="2" id="KW-1185">Reference proteome</keyword>
<proteinExistence type="predicted"/>